<gene>
    <name evidence="7" type="ORF">ERUC_LOCUS20847</name>
</gene>
<dbReference type="Gene3D" id="4.10.280.10">
    <property type="entry name" value="Helix-loop-helix DNA-binding domain"/>
    <property type="match status" value="1"/>
</dbReference>
<dbReference type="InterPro" id="IPR044295">
    <property type="entry name" value="BIM1/2/3"/>
</dbReference>
<dbReference type="PROSITE" id="PS50888">
    <property type="entry name" value="BHLH"/>
    <property type="match status" value="1"/>
</dbReference>
<evidence type="ECO:0000259" key="6">
    <source>
        <dbReference type="PROSITE" id="PS50888"/>
    </source>
</evidence>
<evidence type="ECO:0000256" key="2">
    <source>
        <dbReference type="ARBA" id="ARBA00023015"/>
    </source>
</evidence>
<feature type="region of interest" description="Disordered" evidence="5">
    <location>
        <begin position="174"/>
        <end position="194"/>
    </location>
</feature>
<accession>A0ABC8K9G5</accession>
<evidence type="ECO:0000256" key="3">
    <source>
        <dbReference type="ARBA" id="ARBA00023163"/>
    </source>
</evidence>
<dbReference type="GO" id="GO:0005634">
    <property type="term" value="C:nucleus"/>
    <property type="evidence" value="ECO:0007669"/>
    <property type="project" value="UniProtKB-SubCell"/>
</dbReference>
<dbReference type="PANTHER" id="PTHR46412:SF3">
    <property type="entry name" value="TRANSCRIPTION FACTOR BIM1"/>
    <property type="match status" value="1"/>
</dbReference>
<feature type="compositionally biased region" description="Basic and acidic residues" evidence="5">
    <location>
        <begin position="15"/>
        <end position="27"/>
    </location>
</feature>
<comment type="subcellular location">
    <subcellularLocation>
        <location evidence="1">Nucleus</location>
    </subcellularLocation>
</comment>
<dbReference type="PANTHER" id="PTHR46412">
    <property type="entry name" value="BES1-INTERACTING MYC-LIKE PROTEIN"/>
    <property type="match status" value="1"/>
</dbReference>
<organism evidence="7 8">
    <name type="scientific">Eruca vesicaria subsp. sativa</name>
    <name type="common">Garden rocket</name>
    <name type="synonym">Eruca sativa</name>
    <dbReference type="NCBI Taxonomy" id="29727"/>
    <lineage>
        <taxon>Eukaryota</taxon>
        <taxon>Viridiplantae</taxon>
        <taxon>Streptophyta</taxon>
        <taxon>Embryophyta</taxon>
        <taxon>Tracheophyta</taxon>
        <taxon>Spermatophyta</taxon>
        <taxon>Magnoliopsida</taxon>
        <taxon>eudicotyledons</taxon>
        <taxon>Gunneridae</taxon>
        <taxon>Pentapetalae</taxon>
        <taxon>rosids</taxon>
        <taxon>malvids</taxon>
        <taxon>Brassicales</taxon>
        <taxon>Brassicaceae</taxon>
        <taxon>Brassiceae</taxon>
        <taxon>Eruca</taxon>
    </lineage>
</organism>
<comment type="caution">
    <text evidence="7">The sequence shown here is derived from an EMBL/GenBank/DDBJ whole genome shotgun (WGS) entry which is preliminary data.</text>
</comment>
<evidence type="ECO:0000313" key="7">
    <source>
        <dbReference type="EMBL" id="CAH8355092.1"/>
    </source>
</evidence>
<feature type="region of interest" description="Disordered" evidence="5">
    <location>
        <begin position="1"/>
        <end position="27"/>
    </location>
</feature>
<dbReference type="Proteomes" id="UP001642260">
    <property type="component" value="Unassembled WGS sequence"/>
</dbReference>
<feature type="domain" description="BHLH" evidence="6">
    <location>
        <begin position="9"/>
        <end position="59"/>
    </location>
</feature>
<proteinExistence type="predicted"/>
<dbReference type="SUPFAM" id="SSF47459">
    <property type="entry name" value="HLH, helix-loop-helix DNA-binding domain"/>
    <property type="match status" value="1"/>
</dbReference>
<dbReference type="InterPro" id="IPR036638">
    <property type="entry name" value="HLH_DNA-bd_sf"/>
</dbReference>
<dbReference type="AlphaFoldDB" id="A0ABC8K9G5"/>
<protein>
    <recommendedName>
        <fullName evidence="6">BHLH domain-containing protein</fullName>
    </recommendedName>
</protein>
<dbReference type="SMART" id="SM00353">
    <property type="entry name" value="HLH"/>
    <property type="match status" value="1"/>
</dbReference>
<keyword evidence="3" id="KW-0804">Transcription</keyword>
<dbReference type="Pfam" id="PF00010">
    <property type="entry name" value="HLH"/>
    <property type="match status" value="1"/>
</dbReference>
<name>A0ABC8K9G5_ERUVS</name>
<evidence type="ECO:0000313" key="8">
    <source>
        <dbReference type="Proteomes" id="UP001642260"/>
    </source>
</evidence>
<dbReference type="EMBL" id="CAKOAT010202932">
    <property type="protein sequence ID" value="CAH8355092.1"/>
    <property type="molecule type" value="Genomic_DNA"/>
</dbReference>
<evidence type="ECO:0000256" key="1">
    <source>
        <dbReference type="ARBA" id="ARBA00004123"/>
    </source>
</evidence>
<keyword evidence="4" id="KW-0539">Nucleus</keyword>
<feature type="compositionally biased region" description="Basic and acidic residues" evidence="5">
    <location>
        <begin position="185"/>
        <end position="194"/>
    </location>
</feature>
<sequence>MTNEPKSKTPRSKHSATEQRRRSKINDRFQMLRQLIPNSDQKRDKASLPLEVNEYIHFLGKVDKHKVVPYQGKLMNWFSSNLSMILLNHLSPQSSQPCPSASDADAATMECENLSEVEEEEELSVNRDTISISSVYFQGLLKTLTETLQRSGVDLSKSSISVQIKLSKLPQKDEEIHLRVGHRSPNGDETHNDD</sequence>
<evidence type="ECO:0000256" key="5">
    <source>
        <dbReference type="SAM" id="MobiDB-lite"/>
    </source>
</evidence>
<keyword evidence="2" id="KW-0805">Transcription regulation</keyword>
<reference evidence="7 8" key="1">
    <citation type="submission" date="2022-03" db="EMBL/GenBank/DDBJ databases">
        <authorList>
            <person name="Macdonald S."/>
            <person name="Ahmed S."/>
            <person name="Newling K."/>
        </authorList>
    </citation>
    <scope>NUCLEOTIDE SEQUENCE [LARGE SCALE GENOMIC DNA]</scope>
</reference>
<keyword evidence="8" id="KW-1185">Reference proteome</keyword>
<evidence type="ECO:0000256" key="4">
    <source>
        <dbReference type="ARBA" id="ARBA00023242"/>
    </source>
</evidence>
<dbReference type="InterPro" id="IPR011598">
    <property type="entry name" value="bHLH_dom"/>
</dbReference>